<dbReference type="Proteomes" id="UP000311469">
    <property type="component" value="Plasmid pSF1"/>
</dbReference>
<dbReference type="EMBL" id="CP041018">
    <property type="protein sequence ID" value="QDC40335.1"/>
    <property type="molecule type" value="Genomic_DNA"/>
</dbReference>
<accession>A0A5B8CNQ3</accession>
<organism evidence="2 3">
    <name type="scientific">Sphingobium fuliginis ATCC 27551</name>
    <dbReference type="NCBI Taxonomy" id="1208342"/>
    <lineage>
        <taxon>Bacteria</taxon>
        <taxon>Pseudomonadati</taxon>
        <taxon>Pseudomonadota</taxon>
        <taxon>Alphaproteobacteria</taxon>
        <taxon>Sphingomonadales</taxon>
        <taxon>Sphingomonadaceae</taxon>
        <taxon>Sphingobium</taxon>
    </lineage>
</organism>
<dbReference type="RefSeq" id="WP_015449313.1">
    <property type="nucleotide sequence ID" value="NZ_CP041018.1"/>
</dbReference>
<keyword evidence="1" id="KW-1133">Transmembrane helix</keyword>
<gene>
    <name evidence="2" type="ORF">FIL70_24760</name>
</gene>
<evidence type="ECO:0000313" key="2">
    <source>
        <dbReference type="EMBL" id="QDC40335.1"/>
    </source>
</evidence>
<proteinExistence type="predicted"/>
<feature type="transmembrane region" description="Helical" evidence="1">
    <location>
        <begin position="56"/>
        <end position="81"/>
    </location>
</feature>
<sequence>MPGYVWLVDFFGLLLVLLGFNMAFRQASFRRAIGRPKPPASRLRAGNEDEDPLTYILRIAGVMMMVFGIAIGGMLTLFNLAR</sequence>
<name>A0A5B8CNQ3_SPHSA</name>
<protein>
    <recommendedName>
        <fullName evidence="4">DUF3899 domain-containing protein</fullName>
    </recommendedName>
</protein>
<evidence type="ECO:0000313" key="3">
    <source>
        <dbReference type="Proteomes" id="UP000311469"/>
    </source>
</evidence>
<dbReference type="AlphaFoldDB" id="A0A5B8CNQ3"/>
<reference evidence="2 3" key="1">
    <citation type="submission" date="2019-06" db="EMBL/GenBank/DDBJ databases">
        <title>Genome organization and adaptive potential of archetypical organophosphate degarding Sphingobium fuliginis ATCC 27551.</title>
        <authorList>
            <person name="Sarwar A."/>
            <person name="Parthasarathy S."/>
            <person name="Singh C."/>
            <person name="Siddavattam D."/>
        </authorList>
    </citation>
    <scope>NUCLEOTIDE SEQUENCE [LARGE SCALE GENOMIC DNA]</scope>
    <source>
        <strain evidence="2 3">ATCC 27551</strain>
        <plasmid evidence="3">psf1</plasmid>
    </source>
</reference>
<evidence type="ECO:0008006" key="4">
    <source>
        <dbReference type="Google" id="ProtNLM"/>
    </source>
</evidence>
<keyword evidence="2" id="KW-0614">Plasmid</keyword>
<evidence type="ECO:0000256" key="1">
    <source>
        <dbReference type="SAM" id="Phobius"/>
    </source>
</evidence>
<keyword evidence="1" id="KW-0812">Transmembrane</keyword>
<keyword evidence="1" id="KW-0472">Membrane</keyword>
<dbReference type="KEGG" id="sufl:FIL70_24760"/>
<geneLocation type="plasmid" evidence="3">
    <name>psf1</name>
</geneLocation>